<keyword evidence="8" id="KW-1185">Reference proteome</keyword>
<dbReference type="CDD" id="cd12148">
    <property type="entry name" value="fungal_TF_MHR"/>
    <property type="match status" value="1"/>
</dbReference>
<dbReference type="InterPro" id="IPR051127">
    <property type="entry name" value="Fungal_SecMet_Regulators"/>
</dbReference>
<name>A0A6G1G0V0_9PEZI</name>
<dbReference type="OrthoDB" id="3362851at2759"/>
<keyword evidence="4" id="KW-0539">Nucleus</keyword>
<sequence>MYHVFQTSSVARGPGSGELTDGLKTTRPTGSRRISTSNACVECRRRKIRCDGTKPCSQCQWYQHPGACSYSKPTQRVVPSRKLVEKLSSTIDQYQTVISRLFPSKTIESLSSLPREDLLSLALSLPTSSTSSPATGEPHNQRIQTQSRSDGTDSLDTLEQAADHDGEDLIKSIEPITKLQSISDDVNGLSMSDRHSSYVGISSITAAMKVIMKTAPNARIFTTLVSTDTAQPSRASSPPLETDDLNGLPPLAEGQRLLASYFEHVHPFFPMLDEKAFRKTYMLHERSDGSWMGLLNMVFALGSLAAGTSENVAHLNYFRRTREYLNMEHMLPGSFERLQTLGMMGGYYVHYLNRPNEAHAILQAALSIACSLGLHREYPGERPTSTANGADGSNIPVHQGSKVDSRLAEMRRRAWWSLYCLEAWATTTSGRPSIGTSPAITVREPGEAPHQTLDPNDPESLKTLPLIHNAPFCKISLKIQDRLATTPLLPFEELLQFDQDLVRWYEELPSMLTTDKEETIPSYLRTPRTVMNWRFQNLRIVLHRPFLLSTALKRTSPANMTAEEKIAVKKCRQAAEQTIEDISAGIKEELISGWNGVWLAYQAAFVPLISLFTDDAPVEEKQKWHASIATALSIFERMKHYSVAAKNSFFTISGLLEAAKATIEQREAEKHQKAAQQKVNEDPQRQSQARGKNRLGKIRTESQDSGDYYLSTSGTSADGSMSPHDLSLARSVKSVKLEPRPPEPLALAPEYHEGGARLQRFIQANQMQPNINGAQMRPNLMSNVMMQAPLAGRHHQPMQGQPIDYSDSIDMSFNGVWDNMMWDTAVPMAEDAFGLTDFEWENDEQNQTLGSWGWPTT</sequence>
<reference evidence="9" key="3">
    <citation type="submission" date="2025-04" db="UniProtKB">
        <authorList>
            <consortium name="RefSeq"/>
        </authorList>
    </citation>
    <scope>IDENTIFICATION</scope>
    <source>
        <strain evidence="9">CBS 781.70</strain>
    </source>
</reference>
<keyword evidence="3" id="KW-0804">Transcription</keyword>
<dbReference type="Pfam" id="PF04082">
    <property type="entry name" value="Fungal_trans"/>
    <property type="match status" value="1"/>
</dbReference>
<organism evidence="7">
    <name type="scientific">Eremomyces bilateralis CBS 781.70</name>
    <dbReference type="NCBI Taxonomy" id="1392243"/>
    <lineage>
        <taxon>Eukaryota</taxon>
        <taxon>Fungi</taxon>
        <taxon>Dikarya</taxon>
        <taxon>Ascomycota</taxon>
        <taxon>Pezizomycotina</taxon>
        <taxon>Dothideomycetes</taxon>
        <taxon>Dothideomycetes incertae sedis</taxon>
        <taxon>Eremomycetales</taxon>
        <taxon>Eremomycetaceae</taxon>
        <taxon>Eremomyces</taxon>
    </lineage>
</organism>
<dbReference type="InterPro" id="IPR007219">
    <property type="entry name" value="XnlR_reg_dom"/>
</dbReference>
<dbReference type="Gene3D" id="4.10.240.10">
    <property type="entry name" value="Zn(2)-C6 fungal-type DNA-binding domain"/>
    <property type="match status" value="1"/>
</dbReference>
<dbReference type="PROSITE" id="PS00463">
    <property type="entry name" value="ZN2_CY6_FUNGAL_1"/>
    <property type="match status" value="1"/>
</dbReference>
<dbReference type="EMBL" id="ML975160">
    <property type="protein sequence ID" value="KAF1811737.1"/>
    <property type="molecule type" value="Genomic_DNA"/>
</dbReference>
<keyword evidence="1" id="KW-0479">Metal-binding</keyword>
<dbReference type="InterPro" id="IPR036864">
    <property type="entry name" value="Zn2-C6_fun-type_DNA-bd_sf"/>
</dbReference>
<feature type="region of interest" description="Disordered" evidence="5">
    <location>
        <begin position="126"/>
        <end position="154"/>
    </location>
</feature>
<dbReference type="SMART" id="SM00066">
    <property type="entry name" value="GAL4"/>
    <property type="match status" value="1"/>
</dbReference>
<dbReference type="InterPro" id="IPR001138">
    <property type="entry name" value="Zn2Cys6_DnaBD"/>
</dbReference>
<dbReference type="GO" id="GO:0000981">
    <property type="term" value="F:DNA-binding transcription factor activity, RNA polymerase II-specific"/>
    <property type="evidence" value="ECO:0007669"/>
    <property type="project" value="InterPro"/>
</dbReference>
<dbReference type="RefSeq" id="XP_033533368.1">
    <property type="nucleotide sequence ID" value="XM_033677105.1"/>
</dbReference>
<dbReference type="Pfam" id="PF00172">
    <property type="entry name" value="Zn_clus"/>
    <property type="match status" value="1"/>
</dbReference>
<protein>
    <recommendedName>
        <fullName evidence="6">Zn(2)-C6 fungal-type domain-containing protein</fullName>
    </recommendedName>
</protein>
<evidence type="ECO:0000259" key="6">
    <source>
        <dbReference type="PROSITE" id="PS50048"/>
    </source>
</evidence>
<accession>A0A6G1G0V0</accession>
<reference evidence="7 9" key="1">
    <citation type="submission" date="2020-01" db="EMBL/GenBank/DDBJ databases">
        <authorList>
            <consortium name="DOE Joint Genome Institute"/>
            <person name="Haridas S."/>
            <person name="Albert R."/>
            <person name="Binder M."/>
            <person name="Bloem J."/>
            <person name="Labutti K."/>
            <person name="Salamov A."/>
            <person name="Andreopoulos B."/>
            <person name="Baker S.E."/>
            <person name="Barry K."/>
            <person name="Bills G."/>
            <person name="Bluhm B.H."/>
            <person name="Cannon C."/>
            <person name="Castanera R."/>
            <person name="Culley D.E."/>
            <person name="Daum C."/>
            <person name="Ezra D."/>
            <person name="Gonzalez J.B."/>
            <person name="Henrissat B."/>
            <person name="Kuo A."/>
            <person name="Liang C."/>
            <person name="Lipzen A."/>
            <person name="Lutzoni F."/>
            <person name="Magnuson J."/>
            <person name="Mondo S."/>
            <person name="Nolan M."/>
            <person name="Ohm R."/>
            <person name="Pangilinan J."/>
            <person name="Park H.-J."/>
            <person name="Ramirez L."/>
            <person name="Alfaro M."/>
            <person name="Sun H."/>
            <person name="Tritt A."/>
            <person name="Yoshinaga Y."/>
            <person name="Zwiers L.-H."/>
            <person name="Turgeon B.G."/>
            <person name="Goodwin S.B."/>
            <person name="Spatafora J.W."/>
            <person name="Crous P.W."/>
            <person name="Grigoriev I.V."/>
        </authorList>
    </citation>
    <scope>NUCLEOTIDE SEQUENCE</scope>
    <source>
        <strain evidence="7 9">CBS 781.70</strain>
    </source>
</reference>
<evidence type="ECO:0000256" key="5">
    <source>
        <dbReference type="SAM" id="MobiDB-lite"/>
    </source>
</evidence>
<dbReference type="PROSITE" id="PS50048">
    <property type="entry name" value="ZN2_CY6_FUNGAL_2"/>
    <property type="match status" value="1"/>
</dbReference>
<evidence type="ECO:0000256" key="1">
    <source>
        <dbReference type="ARBA" id="ARBA00022723"/>
    </source>
</evidence>
<feature type="domain" description="Zn(2)-C6 fungal-type" evidence="6">
    <location>
        <begin position="39"/>
        <end position="70"/>
    </location>
</feature>
<dbReference type="SMART" id="SM00906">
    <property type="entry name" value="Fungal_trans"/>
    <property type="match status" value="1"/>
</dbReference>
<keyword evidence="2" id="KW-0805">Transcription regulation</keyword>
<evidence type="ECO:0000256" key="2">
    <source>
        <dbReference type="ARBA" id="ARBA00023015"/>
    </source>
</evidence>
<dbReference type="GO" id="GO:0006351">
    <property type="term" value="P:DNA-templated transcription"/>
    <property type="evidence" value="ECO:0007669"/>
    <property type="project" value="InterPro"/>
</dbReference>
<reference evidence="9" key="2">
    <citation type="submission" date="2020-04" db="EMBL/GenBank/DDBJ databases">
        <authorList>
            <consortium name="NCBI Genome Project"/>
        </authorList>
    </citation>
    <scope>NUCLEOTIDE SEQUENCE</scope>
    <source>
        <strain evidence="9">CBS 781.70</strain>
    </source>
</reference>
<proteinExistence type="predicted"/>
<dbReference type="GO" id="GO:0005634">
    <property type="term" value="C:nucleus"/>
    <property type="evidence" value="ECO:0007669"/>
    <property type="project" value="TreeGrafter"/>
</dbReference>
<dbReference type="PANTHER" id="PTHR47424">
    <property type="entry name" value="REGULATORY PROTEIN GAL4"/>
    <property type="match status" value="1"/>
</dbReference>
<evidence type="ECO:0000256" key="4">
    <source>
        <dbReference type="ARBA" id="ARBA00023242"/>
    </source>
</evidence>
<feature type="compositionally biased region" description="Low complexity" evidence="5">
    <location>
        <begin position="126"/>
        <end position="135"/>
    </location>
</feature>
<dbReference type="GO" id="GO:0000978">
    <property type="term" value="F:RNA polymerase II cis-regulatory region sequence-specific DNA binding"/>
    <property type="evidence" value="ECO:0007669"/>
    <property type="project" value="TreeGrafter"/>
</dbReference>
<evidence type="ECO:0000313" key="8">
    <source>
        <dbReference type="Proteomes" id="UP000504638"/>
    </source>
</evidence>
<evidence type="ECO:0000256" key="3">
    <source>
        <dbReference type="ARBA" id="ARBA00023163"/>
    </source>
</evidence>
<feature type="compositionally biased region" description="Polar residues" evidence="5">
    <location>
        <begin position="1"/>
        <end position="10"/>
    </location>
</feature>
<feature type="region of interest" description="Disordered" evidence="5">
    <location>
        <begin position="667"/>
        <end position="726"/>
    </location>
</feature>
<dbReference type="GeneID" id="54417675"/>
<evidence type="ECO:0000313" key="7">
    <source>
        <dbReference type="EMBL" id="KAF1811737.1"/>
    </source>
</evidence>
<feature type="compositionally biased region" description="Polar residues" evidence="5">
    <location>
        <begin position="141"/>
        <end position="154"/>
    </location>
</feature>
<gene>
    <name evidence="7 9" type="ORF">P152DRAFT_418407</name>
</gene>
<dbReference type="Proteomes" id="UP000504638">
    <property type="component" value="Unplaced"/>
</dbReference>
<dbReference type="CDD" id="cd00067">
    <property type="entry name" value="GAL4"/>
    <property type="match status" value="1"/>
</dbReference>
<dbReference type="GO" id="GO:0008270">
    <property type="term" value="F:zinc ion binding"/>
    <property type="evidence" value="ECO:0007669"/>
    <property type="project" value="InterPro"/>
</dbReference>
<evidence type="ECO:0000313" key="9">
    <source>
        <dbReference type="RefSeq" id="XP_033533368.1"/>
    </source>
</evidence>
<dbReference type="AlphaFoldDB" id="A0A6G1G0V0"/>
<feature type="region of interest" description="Disordered" evidence="5">
    <location>
        <begin position="1"/>
        <end position="30"/>
    </location>
</feature>
<dbReference type="GO" id="GO:0000435">
    <property type="term" value="P:positive regulation of transcription from RNA polymerase II promoter by galactose"/>
    <property type="evidence" value="ECO:0007669"/>
    <property type="project" value="TreeGrafter"/>
</dbReference>
<feature type="compositionally biased region" description="Polar residues" evidence="5">
    <location>
        <begin position="710"/>
        <end position="719"/>
    </location>
</feature>
<dbReference type="PANTHER" id="PTHR47424:SF5">
    <property type="entry name" value="ZN(II)2CYS6 TRANSCRIPTION FACTOR (EUROFUNG)"/>
    <property type="match status" value="1"/>
</dbReference>
<dbReference type="SUPFAM" id="SSF57701">
    <property type="entry name" value="Zn2/Cys6 DNA-binding domain"/>
    <property type="match status" value="1"/>
</dbReference>